<reference evidence="5 6" key="1">
    <citation type="submission" date="2020-08" db="EMBL/GenBank/DDBJ databases">
        <title>Genomic Encyclopedia of Type Strains, Phase IV (KMG-IV): sequencing the most valuable type-strain genomes for metagenomic binning, comparative biology and taxonomic classification.</title>
        <authorList>
            <person name="Goeker M."/>
        </authorList>
    </citation>
    <scope>NUCLEOTIDE SEQUENCE [LARGE SCALE GENOMIC DNA]</scope>
    <source>
        <strain evidence="5 6">DSM 102983</strain>
    </source>
</reference>
<dbReference type="PRINTS" id="PR00032">
    <property type="entry name" value="HTHARAC"/>
</dbReference>
<sequence>MKHKNLFKYLVSSEKDLLWGLIVDNVGHAEIPPNYEVYPPKVGHPVDYDFNSQNGRILDNYQLVYISKGSGTYFKSKDESLSISAGDMLIIPPYKWHSYFPDKKNGWEEYWIGMRGPHLDARFKNGFFSAERLVYNVGLQEEIISLYNQAIELALLEQSTYQQLLAGIGNLILGMALYYDNNQHFANDTMIKYIDQARVIMRENYLTNMSPQEVAQQINMGYSWFRKKFKEYTNVSPAHFMLELKLNKAKGLLLNTPLSVKEISYAIGYEDAAYFTALFKKYTGFTPLAYREQFSSNEMQKS</sequence>
<dbReference type="Proteomes" id="UP000533637">
    <property type="component" value="Unassembled WGS sequence"/>
</dbReference>
<dbReference type="InterPro" id="IPR020449">
    <property type="entry name" value="Tscrpt_reg_AraC-type_HTH"/>
</dbReference>
<dbReference type="Pfam" id="PF02311">
    <property type="entry name" value="AraC_binding"/>
    <property type="match status" value="1"/>
</dbReference>
<name>A0ABR6KPV8_9BACT</name>
<dbReference type="RefSeq" id="WP_183671210.1">
    <property type="nucleotide sequence ID" value="NZ_BMPB01000005.1"/>
</dbReference>
<keyword evidence="1" id="KW-0805">Transcription regulation</keyword>
<dbReference type="PANTHER" id="PTHR43280">
    <property type="entry name" value="ARAC-FAMILY TRANSCRIPTIONAL REGULATOR"/>
    <property type="match status" value="1"/>
</dbReference>
<dbReference type="InterPro" id="IPR003313">
    <property type="entry name" value="AraC-bd"/>
</dbReference>
<evidence type="ECO:0000313" key="6">
    <source>
        <dbReference type="Proteomes" id="UP000533637"/>
    </source>
</evidence>
<evidence type="ECO:0000256" key="1">
    <source>
        <dbReference type="ARBA" id="ARBA00023015"/>
    </source>
</evidence>
<evidence type="ECO:0000313" key="5">
    <source>
        <dbReference type="EMBL" id="MBB4622874.1"/>
    </source>
</evidence>
<dbReference type="Gene3D" id="1.10.10.60">
    <property type="entry name" value="Homeodomain-like"/>
    <property type="match status" value="2"/>
</dbReference>
<dbReference type="InterPro" id="IPR018060">
    <property type="entry name" value="HTH_AraC"/>
</dbReference>
<organism evidence="5 6">
    <name type="scientific">Parabacteroides faecis</name>
    <dbReference type="NCBI Taxonomy" id="1217282"/>
    <lineage>
        <taxon>Bacteria</taxon>
        <taxon>Pseudomonadati</taxon>
        <taxon>Bacteroidota</taxon>
        <taxon>Bacteroidia</taxon>
        <taxon>Bacteroidales</taxon>
        <taxon>Tannerellaceae</taxon>
        <taxon>Parabacteroides</taxon>
    </lineage>
</organism>
<evidence type="ECO:0000256" key="3">
    <source>
        <dbReference type="ARBA" id="ARBA00023163"/>
    </source>
</evidence>
<accession>A0ABR6KPV8</accession>
<dbReference type="EMBL" id="JACHOC010000005">
    <property type="protein sequence ID" value="MBB4622874.1"/>
    <property type="molecule type" value="Genomic_DNA"/>
</dbReference>
<comment type="caution">
    <text evidence="5">The sequence shown here is derived from an EMBL/GenBank/DDBJ whole genome shotgun (WGS) entry which is preliminary data.</text>
</comment>
<feature type="domain" description="HTH araC/xylS-type" evidence="4">
    <location>
        <begin position="195"/>
        <end position="293"/>
    </location>
</feature>
<dbReference type="PROSITE" id="PS01124">
    <property type="entry name" value="HTH_ARAC_FAMILY_2"/>
    <property type="match status" value="1"/>
</dbReference>
<keyword evidence="6" id="KW-1185">Reference proteome</keyword>
<proteinExistence type="predicted"/>
<gene>
    <name evidence="5" type="ORF">GGQ57_002783</name>
</gene>
<dbReference type="PANTHER" id="PTHR43280:SF30">
    <property type="entry name" value="MMSAB OPERON REGULATORY PROTEIN"/>
    <property type="match status" value="1"/>
</dbReference>
<dbReference type="SMART" id="SM00342">
    <property type="entry name" value="HTH_ARAC"/>
    <property type="match status" value="1"/>
</dbReference>
<evidence type="ECO:0000256" key="2">
    <source>
        <dbReference type="ARBA" id="ARBA00023125"/>
    </source>
</evidence>
<dbReference type="Pfam" id="PF12833">
    <property type="entry name" value="HTH_18"/>
    <property type="match status" value="1"/>
</dbReference>
<dbReference type="PROSITE" id="PS00041">
    <property type="entry name" value="HTH_ARAC_FAMILY_1"/>
    <property type="match status" value="1"/>
</dbReference>
<dbReference type="InterPro" id="IPR009057">
    <property type="entry name" value="Homeodomain-like_sf"/>
</dbReference>
<dbReference type="InterPro" id="IPR018062">
    <property type="entry name" value="HTH_AraC-typ_CS"/>
</dbReference>
<protein>
    <submittedName>
        <fullName evidence="5">AraC-like DNA-binding protein</fullName>
    </submittedName>
</protein>
<dbReference type="Gene3D" id="2.60.120.280">
    <property type="entry name" value="Regulatory protein AraC"/>
    <property type="match status" value="1"/>
</dbReference>
<dbReference type="SUPFAM" id="SSF51215">
    <property type="entry name" value="Regulatory protein AraC"/>
    <property type="match status" value="1"/>
</dbReference>
<keyword evidence="2" id="KW-0238">DNA-binding</keyword>
<dbReference type="InterPro" id="IPR037923">
    <property type="entry name" value="HTH-like"/>
</dbReference>
<keyword evidence="3" id="KW-0804">Transcription</keyword>
<evidence type="ECO:0000259" key="4">
    <source>
        <dbReference type="PROSITE" id="PS01124"/>
    </source>
</evidence>
<dbReference type="SUPFAM" id="SSF46689">
    <property type="entry name" value="Homeodomain-like"/>
    <property type="match status" value="2"/>
</dbReference>